<reference evidence="4" key="1">
    <citation type="journal article" date="2014" name="Int. J. Syst. Evol. Microbiol.">
        <title>Complete genome sequence of Corynebacterium casei LMG S-19264T (=DSM 44701T), isolated from a smear-ripened cheese.</title>
        <authorList>
            <consortium name="US DOE Joint Genome Institute (JGI-PGF)"/>
            <person name="Walter F."/>
            <person name="Albersmeier A."/>
            <person name="Kalinowski J."/>
            <person name="Ruckert C."/>
        </authorList>
    </citation>
    <scope>NUCLEOTIDE SEQUENCE</scope>
    <source>
        <strain evidence="4">KCTC 23430</strain>
    </source>
</reference>
<evidence type="ECO:0000313" key="5">
    <source>
        <dbReference type="Proteomes" id="UP000644693"/>
    </source>
</evidence>
<name>A0A919CIL0_9GAMM</name>
<sequence>MPRILFIIILLFSPVPAAQEVLEPEENVDPLEWFNRPMFAVNDQLDRFLLKPVATGYDFVMPDPAQRGVGNFFANLYDFNAAINAVLQGRFLGAAQGGGRFLVNSTVGLLGLFDVATPLGIRPYRTDFGHTLAIWGVPEGPYVMVPLFGPRTFRSGTGTIVDTYTSVPTYIDNVALRNSIWGTELIDGRARLLSADELISGDRYIFVRDAYIQQRRALVNDGEVEDSFSDFGDDWDDEEF</sequence>
<dbReference type="GO" id="GO:0120010">
    <property type="term" value="P:intermembrane phospholipid transfer"/>
    <property type="evidence" value="ECO:0007669"/>
    <property type="project" value="TreeGrafter"/>
</dbReference>
<evidence type="ECO:0000256" key="1">
    <source>
        <dbReference type="ARBA" id="ARBA00010634"/>
    </source>
</evidence>
<gene>
    <name evidence="4" type="ORF">GCM10007053_05670</name>
</gene>
<proteinExistence type="inferred from homology"/>
<feature type="chain" id="PRO_5037271961" evidence="3">
    <location>
        <begin position="18"/>
        <end position="240"/>
    </location>
</feature>
<dbReference type="GO" id="GO:0016020">
    <property type="term" value="C:membrane"/>
    <property type="evidence" value="ECO:0007669"/>
    <property type="project" value="InterPro"/>
</dbReference>
<dbReference type="PANTHER" id="PTHR30035:SF3">
    <property type="entry name" value="INTERMEMBRANE PHOSPHOLIPID TRANSPORT SYSTEM LIPOPROTEIN MLAA"/>
    <property type="match status" value="1"/>
</dbReference>
<dbReference type="Proteomes" id="UP000644693">
    <property type="component" value="Unassembled WGS sequence"/>
</dbReference>
<evidence type="ECO:0000256" key="3">
    <source>
        <dbReference type="SAM" id="SignalP"/>
    </source>
</evidence>
<keyword evidence="4" id="KW-0449">Lipoprotein</keyword>
<organism evidence="4 5">
    <name type="scientific">Parahalioglobus pacificus</name>
    <dbReference type="NCBI Taxonomy" id="930806"/>
    <lineage>
        <taxon>Bacteria</taxon>
        <taxon>Pseudomonadati</taxon>
        <taxon>Pseudomonadota</taxon>
        <taxon>Gammaproteobacteria</taxon>
        <taxon>Cellvibrionales</taxon>
        <taxon>Halieaceae</taxon>
        <taxon>Parahalioglobus</taxon>
    </lineage>
</organism>
<accession>A0A919CIL0</accession>
<evidence type="ECO:0000256" key="2">
    <source>
        <dbReference type="ARBA" id="ARBA00022729"/>
    </source>
</evidence>
<dbReference type="InterPro" id="IPR007428">
    <property type="entry name" value="MlaA"/>
</dbReference>
<dbReference type="AlphaFoldDB" id="A0A919CIL0"/>
<protein>
    <submittedName>
        <fullName evidence="4">VacJ-like lipoprotein</fullName>
    </submittedName>
</protein>
<dbReference type="RefSeq" id="WP_189474958.1">
    <property type="nucleotide sequence ID" value="NZ_BMYM01000001.1"/>
</dbReference>
<comment type="caution">
    <text evidence="4">The sequence shown here is derived from an EMBL/GenBank/DDBJ whole genome shotgun (WGS) entry which is preliminary data.</text>
</comment>
<dbReference type="EMBL" id="BMYM01000001">
    <property type="protein sequence ID" value="GHD27420.1"/>
    <property type="molecule type" value="Genomic_DNA"/>
</dbReference>
<comment type="similarity">
    <text evidence="1">Belongs to the MlaA family.</text>
</comment>
<keyword evidence="5" id="KW-1185">Reference proteome</keyword>
<feature type="signal peptide" evidence="3">
    <location>
        <begin position="1"/>
        <end position="17"/>
    </location>
</feature>
<dbReference type="Pfam" id="PF04333">
    <property type="entry name" value="MlaA"/>
    <property type="match status" value="1"/>
</dbReference>
<dbReference type="PRINTS" id="PR01805">
    <property type="entry name" value="VACJLIPOPROT"/>
</dbReference>
<dbReference type="PANTHER" id="PTHR30035">
    <property type="entry name" value="LIPOPROTEIN VACJ-RELATED"/>
    <property type="match status" value="1"/>
</dbReference>
<keyword evidence="2 3" id="KW-0732">Signal</keyword>
<evidence type="ECO:0000313" key="4">
    <source>
        <dbReference type="EMBL" id="GHD27420.1"/>
    </source>
</evidence>
<reference evidence="4" key="2">
    <citation type="submission" date="2020-09" db="EMBL/GenBank/DDBJ databases">
        <authorList>
            <person name="Sun Q."/>
            <person name="Kim S."/>
        </authorList>
    </citation>
    <scope>NUCLEOTIDE SEQUENCE</scope>
    <source>
        <strain evidence="4">KCTC 23430</strain>
    </source>
</reference>